<accession>A0ACA9NVK6</accession>
<keyword evidence="2" id="KW-1185">Reference proteome</keyword>
<protein>
    <submittedName>
        <fullName evidence="1">8425_t:CDS:1</fullName>
    </submittedName>
</protein>
<sequence length="121" mass="13644">AFLDIVSILDTLYVVEPNRFTSRTLNLVVCVAMSCVITLDREIIKAYSRRQAADKDVPVILDNEPGFCSRDKLIPKRVLMENDIDPAYAIESESVSYTQMLCLIVNALDSSESHYTLRQAN</sequence>
<comment type="caution">
    <text evidence="1">The sequence shown here is derived from an EMBL/GenBank/DDBJ whole genome shotgun (WGS) entry which is preliminary data.</text>
</comment>
<reference evidence="1" key="1">
    <citation type="submission" date="2021-06" db="EMBL/GenBank/DDBJ databases">
        <authorList>
            <person name="Kallberg Y."/>
            <person name="Tangrot J."/>
            <person name="Rosling A."/>
        </authorList>
    </citation>
    <scope>NUCLEOTIDE SEQUENCE</scope>
    <source>
        <strain evidence="1">AU212A</strain>
    </source>
</reference>
<evidence type="ECO:0000313" key="2">
    <source>
        <dbReference type="Proteomes" id="UP000789860"/>
    </source>
</evidence>
<feature type="non-terminal residue" evidence="1">
    <location>
        <position position="1"/>
    </location>
</feature>
<evidence type="ECO:0000313" key="1">
    <source>
        <dbReference type="EMBL" id="CAG8679651.1"/>
    </source>
</evidence>
<proteinExistence type="predicted"/>
<organism evidence="1 2">
    <name type="scientific">Scutellospora calospora</name>
    <dbReference type="NCBI Taxonomy" id="85575"/>
    <lineage>
        <taxon>Eukaryota</taxon>
        <taxon>Fungi</taxon>
        <taxon>Fungi incertae sedis</taxon>
        <taxon>Mucoromycota</taxon>
        <taxon>Glomeromycotina</taxon>
        <taxon>Glomeromycetes</taxon>
        <taxon>Diversisporales</taxon>
        <taxon>Gigasporaceae</taxon>
        <taxon>Scutellospora</taxon>
    </lineage>
</organism>
<feature type="non-terminal residue" evidence="1">
    <location>
        <position position="121"/>
    </location>
</feature>
<dbReference type="Proteomes" id="UP000789860">
    <property type="component" value="Unassembled WGS sequence"/>
</dbReference>
<name>A0ACA9NVK6_9GLOM</name>
<gene>
    <name evidence="1" type="ORF">SCALOS_LOCUS9687</name>
</gene>
<dbReference type="EMBL" id="CAJVPM010031348">
    <property type="protein sequence ID" value="CAG8679651.1"/>
    <property type="molecule type" value="Genomic_DNA"/>
</dbReference>